<dbReference type="AlphaFoldDB" id="A0A9P5TBT3"/>
<dbReference type="OrthoDB" id="2770090at2759"/>
<reference evidence="1" key="2">
    <citation type="journal article" date="2020" name="Nat. Commun.">
        <title>Large-scale genome sequencing of mycorrhizal fungi provides insights into the early evolution of symbiotic traits.</title>
        <authorList>
            <person name="Miyauchi S."/>
            <person name="Kiss E."/>
            <person name="Kuo A."/>
            <person name="Drula E."/>
            <person name="Kohler A."/>
            <person name="Sanchez-Garcia M."/>
            <person name="Morin E."/>
            <person name="Andreopoulos B."/>
            <person name="Barry K.W."/>
            <person name="Bonito G."/>
            <person name="Buee M."/>
            <person name="Carver A."/>
            <person name="Chen C."/>
            <person name="Cichocki N."/>
            <person name="Clum A."/>
            <person name="Culley D."/>
            <person name="Crous P.W."/>
            <person name="Fauchery L."/>
            <person name="Girlanda M."/>
            <person name="Hayes R.D."/>
            <person name="Keri Z."/>
            <person name="LaButti K."/>
            <person name="Lipzen A."/>
            <person name="Lombard V."/>
            <person name="Magnuson J."/>
            <person name="Maillard F."/>
            <person name="Murat C."/>
            <person name="Nolan M."/>
            <person name="Ohm R.A."/>
            <person name="Pangilinan J."/>
            <person name="Pereira M.F."/>
            <person name="Perotto S."/>
            <person name="Peter M."/>
            <person name="Pfister S."/>
            <person name="Riley R."/>
            <person name="Sitrit Y."/>
            <person name="Stielow J.B."/>
            <person name="Szollosi G."/>
            <person name="Zifcakova L."/>
            <person name="Stursova M."/>
            <person name="Spatafora J.W."/>
            <person name="Tedersoo L."/>
            <person name="Vaario L.M."/>
            <person name="Yamada A."/>
            <person name="Yan M."/>
            <person name="Wang P."/>
            <person name="Xu J."/>
            <person name="Bruns T."/>
            <person name="Baldrian P."/>
            <person name="Vilgalys R."/>
            <person name="Dunand C."/>
            <person name="Henrissat B."/>
            <person name="Grigoriev I.V."/>
            <person name="Hibbett D."/>
            <person name="Nagy L.G."/>
            <person name="Martin F.M."/>
        </authorList>
    </citation>
    <scope>NUCLEOTIDE SEQUENCE</scope>
    <source>
        <strain evidence="1">Prilba</strain>
    </source>
</reference>
<dbReference type="EMBL" id="WHVB01000004">
    <property type="protein sequence ID" value="KAF8483695.1"/>
    <property type="molecule type" value="Genomic_DNA"/>
</dbReference>
<comment type="caution">
    <text evidence="1">The sequence shown here is derived from an EMBL/GenBank/DDBJ whole genome shotgun (WGS) entry which is preliminary data.</text>
</comment>
<protein>
    <submittedName>
        <fullName evidence="1">Uncharacterized protein</fullName>
    </submittedName>
</protein>
<keyword evidence="2" id="KW-1185">Reference proteome</keyword>
<name>A0A9P5TBT3_9AGAM</name>
<dbReference type="Proteomes" id="UP000759537">
    <property type="component" value="Unassembled WGS sequence"/>
</dbReference>
<gene>
    <name evidence="1" type="ORF">DFH94DRAFT_321046</name>
</gene>
<accession>A0A9P5TBT3</accession>
<sequence length="179" mass="21021">MGAAKLPSSFTSLYRLFLRTSSTAVLHHRAATRHVRILWKPTFREAAVVIHKLQSPTLGISEKEQLERWRCLWELRMDRTLSLLITSAQSRGLAHRLTRNLSFLHHGFQKYQVHTRYSITRYWDPHQQEYKPARQARSYQIEAKKFDGQSWGALEETARMAEGKSSLTLGRMQFRLRRA</sequence>
<reference evidence="1" key="1">
    <citation type="submission" date="2019-10" db="EMBL/GenBank/DDBJ databases">
        <authorList>
            <consortium name="DOE Joint Genome Institute"/>
            <person name="Kuo A."/>
            <person name="Miyauchi S."/>
            <person name="Kiss E."/>
            <person name="Drula E."/>
            <person name="Kohler A."/>
            <person name="Sanchez-Garcia M."/>
            <person name="Andreopoulos B."/>
            <person name="Barry K.W."/>
            <person name="Bonito G."/>
            <person name="Buee M."/>
            <person name="Carver A."/>
            <person name="Chen C."/>
            <person name="Cichocki N."/>
            <person name="Clum A."/>
            <person name="Culley D."/>
            <person name="Crous P.W."/>
            <person name="Fauchery L."/>
            <person name="Girlanda M."/>
            <person name="Hayes R."/>
            <person name="Keri Z."/>
            <person name="LaButti K."/>
            <person name="Lipzen A."/>
            <person name="Lombard V."/>
            <person name="Magnuson J."/>
            <person name="Maillard F."/>
            <person name="Morin E."/>
            <person name="Murat C."/>
            <person name="Nolan M."/>
            <person name="Ohm R."/>
            <person name="Pangilinan J."/>
            <person name="Pereira M."/>
            <person name="Perotto S."/>
            <person name="Peter M."/>
            <person name="Riley R."/>
            <person name="Sitrit Y."/>
            <person name="Stielow B."/>
            <person name="Szollosi G."/>
            <person name="Zifcakova L."/>
            <person name="Stursova M."/>
            <person name="Spatafora J.W."/>
            <person name="Tedersoo L."/>
            <person name="Vaario L.-M."/>
            <person name="Yamada A."/>
            <person name="Yan M."/>
            <person name="Wang P."/>
            <person name="Xu J."/>
            <person name="Bruns T."/>
            <person name="Baldrian P."/>
            <person name="Vilgalys R."/>
            <person name="Henrissat B."/>
            <person name="Grigoriev I.V."/>
            <person name="Hibbett D."/>
            <person name="Nagy L.G."/>
            <person name="Martin F.M."/>
        </authorList>
    </citation>
    <scope>NUCLEOTIDE SEQUENCE</scope>
    <source>
        <strain evidence="1">Prilba</strain>
    </source>
</reference>
<evidence type="ECO:0000313" key="2">
    <source>
        <dbReference type="Proteomes" id="UP000759537"/>
    </source>
</evidence>
<evidence type="ECO:0000313" key="1">
    <source>
        <dbReference type="EMBL" id="KAF8483695.1"/>
    </source>
</evidence>
<organism evidence="1 2">
    <name type="scientific">Russula ochroleuca</name>
    <dbReference type="NCBI Taxonomy" id="152965"/>
    <lineage>
        <taxon>Eukaryota</taxon>
        <taxon>Fungi</taxon>
        <taxon>Dikarya</taxon>
        <taxon>Basidiomycota</taxon>
        <taxon>Agaricomycotina</taxon>
        <taxon>Agaricomycetes</taxon>
        <taxon>Russulales</taxon>
        <taxon>Russulaceae</taxon>
        <taxon>Russula</taxon>
    </lineage>
</organism>
<proteinExistence type="predicted"/>